<gene>
    <name evidence="1" type="ORF">PsorP6_005555</name>
</gene>
<keyword evidence="2" id="KW-1185">Reference proteome</keyword>
<accession>A0ACC0W7W7</accession>
<dbReference type="Proteomes" id="UP001163321">
    <property type="component" value="Chromosome 4"/>
</dbReference>
<reference evidence="1 2" key="1">
    <citation type="journal article" date="2022" name="bioRxiv">
        <title>The genome of the oomycete Peronosclerospora sorghi, a cosmopolitan pathogen of maize and sorghum, is inflated with dispersed pseudogenes.</title>
        <authorList>
            <person name="Fletcher K."/>
            <person name="Martin F."/>
            <person name="Isakeit T."/>
            <person name="Cavanaugh K."/>
            <person name="Magill C."/>
            <person name="Michelmore R."/>
        </authorList>
    </citation>
    <scope>NUCLEOTIDE SEQUENCE [LARGE SCALE GENOMIC DNA]</scope>
    <source>
        <strain evidence="1">P6</strain>
    </source>
</reference>
<name>A0ACC0W7W7_9STRA</name>
<comment type="caution">
    <text evidence="1">The sequence shown here is derived from an EMBL/GenBank/DDBJ whole genome shotgun (WGS) entry which is preliminary data.</text>
</comment>
<organism evidence="1 2">
    <name type="scientific">Peronosclerospora sorghi</name>
    <dbReference type="NCBI Taxonomy" id="230839"/>
    <lineage>
        <taxon>Eukaryota</taxon>
        <taxon>Sar</taxon>
        <taxon>Stramenopiles</taxon>
        <taxon>Oomycota</taxon>
        <taxon>Peronosporomycetes</taxon>
        <taxon>Peronosporales</taxon>
        <taxon>Peronosporaceae</taxon>
        <taxon>Peronosclerospora</taxon>
    </lineage>
</organism>
<evidence type="ECO:0000313" key="2">
    <source>
        <dbReference type="Proteomes" id="UP001163321"/>
    </source>
</evidence>
<protein>
    <submittedName>
        <fullName evidence="1">Uncharacterized protein</fullName>
    </submittedName>
</protein>
<proteinExistence type="predicted"/>
<dbReference type="EMBL" id="CM047583">
    <property type="protein sequence ID" value="KAI9914058.1"/>
    <property type="molecule type" value="Genomic_DNA"/>
</dbReference>
<evidence type="ECO:0000313" key="1">
    <source>
        <dbReference type="EMBL" id="KAI9914058.1"/>
    </source>
</evidence>
<sequence>MNSTTGMHKSSGFPNKCATNPPNVVSQCQFCVRFDFYYLLLKGCVNMGSVPDRSDWFFDMTPVDYATLSIVHFAASRPVEALGQTLLIQNPSLPVKRRLLRVLYCCNSQQEVGNDGFYGMEGQSAPRCHHRDCSIGVKKNWRQALTRSKFICRATRCLTQRLHRRCSKPLDSPAQVLTRSYW</sequence>